<dbReference type="Proteomes" id="UP000008975">
    <property type="component" value="Chromosome"/>
</dbReference>
<dbReference type="PANTHER" id="PTHR33164">
    <property type="entry name" value="TRANSCRIPTIONAL REGULATOR, MARR FAMILY"/>
    <property type="match status" value="1"/>
</dbReference>
<reference evidence="2 3" key="1">
    <citation type="journal article" date="2011" name="J. Bacteriol.">
        <title>Genome sequence of Microbacterium testaceum StLB037, an N-acylhomoserine lactone-degrading bacterium isolated from potato leaves.</title>
        <authorList>
            <person name="Morohoshi T."/>
            <person name="Wang W.-Z."/>
            <person name="Someya N."/>
            <person name="Ikeda T."/>
        </authorList>
    </citation>
    <scope>NUCLEOTIDE SEQUENCE [LARGE SCALE GENOMIC DNA]</scope>
    <source>
        <strain evidence="2 3">StLB037</strain>
    </source>
</reference>
<dbReference type="InterPro" id="IPR000835">
    <property type="entry name" value="HTH_MarR-typ"/>
</dbReference>
<dbReference type="HOGENOM" id="CLU_1641800_0_0_11"/>
<dbReference type="SUPFAM" id="SSF46785">
    <property type="entry name" value="Winged helix' DNA-binding domain"/>
    <property type="match status" value="1"/>
</dbReference>
<organism evidence="2 3">
    <name type="scientific">Microbacterium testaceum (strain StLB037)</name>
    <dbReference type="NCBI Taxonomy" id="979556"/>
    <lineage>
        <taxon>Bacteria</taxon>
        <taxon>Bacillati</taxon>
        <taxon>Actinomycetota</taxon>
        <taxon>Actinomycetes</taxon>
        <taxon>Micrococcales</taxon>
        <taxon>Microbacteriaceae</taxon>
        <taxon>Microbacterium</taxon>
    </lineage>
</organism>
<name>E8N8X8_MICTS</name>
<dbReference type="GO" id="GO:0006950">
    <property type="term" value="P:response to stress"/>
    <property type="evidence" value="ECO:0007669"/>
    <property type="project" value="TreeGrafter"/>
</dbReference>
<dbReference type="AlphaFoldDB" id="E8N8X8"/>
<evidence type="ECO:0000313" key="2">
    <source>
        <dbReference type="EMBL" id="BAJ73187.1"/>
    </source>
</evidence>
<evidence type="ECO:0000313" key="3">
    <source>
        <dbReference type="Proteomes" id="UP000008975"/>
    </source>
</evidence>
<dbReference type="EMBL" id="AP012052">
    <property type="protein sequence ID" value="BAJ73187.1"/>
    <property type="molecule type" value="Genomic_DNA"/>
</dbReference>
<sequence length="161" mass="18063">MDYSFSMGYEHNPARESLPSAASEALVSAWYRMQVQNAHLLQRLAVEHELNPIDLRALKFLGVDESPRTPKELATFLQVGSSLVSAVIERLESRQFIHRAPNPQDRRSTLLHLELRGVQVVEQLRSLYGRALSGLFGHPDQDAIVTATNQIEEGLRDAASF</sequence>
<dbReference type="KEGG" id="mts:MTES_0223"/>
<reference key="2">
    <citation type="submission" date="2011-02" db="EMBL/GenBank/DDBJ databases">
        <title>Genome sequence of Microbacterium testaceum StLB037.</title>
        <authorList>
            <person name="Morohoshi T."/>
            <person name="Wang W.Z."/>
            <person name="Someya N."/>
            <person name="Ikeda T."/>
        </authorList>
    </citation>
    <scope>NUCLEOTIDE SEQUENCE</scope>
    <source>
        <strain>StLB037</strain>
    </source>
</reference>
<dbReference type="Gene3D" id="1.10.10.10">
    <property type="entry name" value="Winged helix-like DNA-binding domain superfamily/Winged helix DNA-binding domain"/>
    <property type="match status" value="1"/>
</dbReference>
<gene>
    <name evidence="2" type="ordered locus">MTES_0223</name>
</gene>
<dbReference type="InterPro" id="IPR036388">
    <property type="entry name" value="WH-like_DNA-bd_sf"/>
</dbReference>
<protein>
    <submittedName>
        <fullName evidence="2">Transcriptional regulator</fullName>
    </submittedName>
</protein>
<dbReference type="eggNOG" id="COG1846">
    <property type="taxonomic scope" value="Bacteria"/>
</dbReference>
<dbReference type="InterPro" id="IPR039422">
    <property type="entry name" value="MarR/SlyA-like"/>
</dbReference>
<dbReference type="InterPro" id="IPR036390">
    <property type="entry name" value="WH_DNA-bd_sf"/>
</dbReference>
<feature type="domain" description="HTH marR-type" evidence="1">
    <location>
        <begin position="23"/>
        <end position="153"/>
    </location>
</feature>
<dbReference type="STRING" id="979556.MTES_0223"/>
<dbReference type="PANTHER" id="PTHR33164:SF89">
    <property type="entry name" value="MARR FAMILY REGULATORY PROTEIN"/>
    <property type="match status" value="1"/>
</dbReference>
<dbReference type="GO" id="GO:0003700">
    <property type="term" value="F:DNA-binding transcription factor activity"/>
    <property type="evidence" value="ECO:0007669"/>
    <property type="project" value="InterPro"/>
</dbReference>
<dbReference type="SMART" id="SM00347">
    <property type="entry name" value="HTH_MARR"/>
    <property type="match status" value="1"/>
</dbReference>
<proteinExistence type="predicted"/>
<dbReference type="PROSITE" id="PS50995">
    <property type="entry name" value="HTH_MARR_2"/>
    <property type="match status" value="1"/>
</dbReference>
<dbReference type="Pfam" id="PF01047">
    <property type="entry name" value="MarR"/>
    <property type="match status" value="1"/>
</dbReference>
<evidence type="ECO:0000259" key="1">
    <source>
        <dbReference type="PROSITE" id="PS50995"/>
    </source>
</evidence>
<accession>E8N8X8</accession>